<evidence type="ECO:0000313" key="3">
    <source>
        <dbReference type="EMBL" id="KAI0499543.1"/>
    </source>
</evidence>
<reference evidence="3" key="1">
    <citation type="journal article" date="2022" name="Front. Genet.">
        <title>Chromosome-Scale Assembly of the Dendrobium nobile Genome Provides Insights Into the Molecular Mechanism of the Biosynthesis of the Medicinal Active Ingredient of Dendrobium.</title>
        <authorList>
            <person name="Xu Q."/>
            <person name="Niu S.-C."/>
            <person name="Li K.-L."/>
            <person name="Zheng P.-J."/>
            <person name="Zhang X.-J."/>
            <person name="Jia Y."/>
            <person name="Liu Y."/>
            <person name="Niu Y.-X."/>
            <person name="Yu L.-H."/>
            <person name="Chen D.-F."/>
            <person name="Zhang G.-Q."/>
        </authorList>
    </citation>
    <scope>NUCLEOTIDE SEQUENCE</scope>
    <source>
        <tissue evidence="3">Leaf</tissue>
    </source>
</reference>
<keyword evidence="4" id="KW-1185">Reference proteome</keyword>
<feature type="transmembrane region" description="Helical" evidence="1">
    <location>
        <begin position="119"/>
        <end position="138"/>
    </location>
</feature>
<protein>
    <recommendedName>
        <fullName evidence="2">Reverse transcriptase domain-containing protein</fullName>
    </recommendedName>
</protein>
<proteinExistence type="predicted"/>
<evidence type="ECO:0000313" key="4">
    <source>
        <dbReference type="Proteomes" id="UP000829196"/>
    </source>
</evidence>
<evidence type="ECO:0000259" key="2">
    <source>
        <dbReference type="Pfam" id="PF00078"/>
    </source>
</evidence>
<feature type="domain" description="Reverse transcriptase" evidence="2">
    <location>
        <begin position="164"/>
        <end position="238"/>
    </location>
</feature>
<dbReference type="EMBL" id="JAGYWB010000013">
    <property type="protein sequence ID" value="KAI0499543.1"/>
    <property type="molecule type" value="Genomic_DNA"/>
</dbReference>
<organism evidence="3 4">
    <name type="scientific">Dendrobium nobile</name>
    <name type="common">Orchid</name>
    <dbReference type="NCBI Taxonomy" id="94219"/>
    <lineage>
        <taxon>Eukaryota</taxon>
        <taxon>Viridiplantae</taxon>
        <taxon>Streptophyta</taxon>
        <taxon>Embryophyta</taxon>
        <taxon>Tracheophyta</taxon>
        <taxon>Spermatophyta</taxon>
        <taxon>Magnoliopsida</taxon>
        <taxon>Liliopsida</taxon>
        <taxon>Asparagales</taxon>
        <taxon>Orchidaceae</taxon>
        <taxon>Epidendroideae</taxon>
        <taxon>Malaxideae</taxon>
        <taxon>Dendrobiinae</taxon>
        <taxon>Dendrobium</taxon>
    </lineage>
</organism>
<accession>A0A8T3ASW2</accession>
<name>A0A8T3ASW2_DENNO</name>
<dbReference type="Pfam" id="PF00078">
    <property type="entry name" value="RVT_1"/>
    <property type="match status" value="1"/>
</dbReference>
<dbReference type="InterPro" id="IPR000477">
    <property type="entry name" value="RT_dom"/>
</dbReference>
<evidence type="ECO:0000256" key="1">
    <source>
        <dbReference type="SAM" id="Phobius"/>
    </source>
</evidence>
<keyword evidence="1" id="KW-1133">Transmembrane helix</keyword>
<gene>
    <name evidence="3" type="ORF">KFK09_017747</name>
</gene>
<keyword evidence="1" id="KW-0472">Membrane</keyword>
<keyword evidence="1" id="KW-0812">Transmembrane</keyword>
<comment type="caution">
    <text evidence="3">The sequence shown here is derived from an EMBL/GenBank/DDBJ whole genome shotgun (WGS) entry which is preliminary data.</text>
</comment>
<dbReference type="Proteomes" id="UP000829196">
    <property type="component" value="Unassembled WGS sequence"/>
</dbReference>
<sequence>MQHPTKFQGSRLDRIGYAVKIFLSPIRLYTNLVTMRTHLRGSENESKTQGNINNIGLTTEFVICNSSPAYNDENFLTDHNMKVVTGEPFESSDCVVVCVAAAMVFVRLGYLFYFCCPGWLGVIQVLDLLVGILTLFLMPLKGLEETKWVGEKAKEIDSLGFKLWYSGTITCVQTQGGLTKYFPILVGLHQGSALSPYLFALGMDVLTRHLQEDVPWCMLFADDILLVDKTREGVEGLLNLPLISLLPAWLFSWIMDKATLLLAVFRYSCRLSWLLDKVTLLAVVLRYLFGPDQVFLQVFLDFGQSHSSCCCVQLFKQ</sequence>
<dbReference type="AlphaFoldDB" id="A0A8T3ASW2"/>